<keyword evidence="4" id="KW-0597">Phosphoprotein</keyword>
<keyword evidence="10" id="KW-0175">Coiled coil</keyword>
<evidence type="ECO:0000259" key="12">
    <source>
        <dbReference type="PROSITE" id="PS50109"/>
    </source>
</evidence>
<dbReference type="CDD" id="cd06225">
    <property type="entry name" value="HAMP"/>
    <property type="match status" value="1"/>
</dbReference>
<dbReference type="InterPro" id="IPR050736">
    <property type="entry name" value="Sensor_HK_Regulatory"/>
</dbReference>
<evidence type="ECO:0000256" key="9">
    <source>
        <dbReference type="ARBA" id="ARBA00023012"/>
    </source>
</evidence>
<dbReference type="InterPro" id="IPR036097">
    <property type="entry name" value="HisK_dim/P_sf"/>
</dbReference>
<dbReference type="Gene3D" id="6.10.340.10">
    <property type="match status" value="1"/>
</dbReference>
<keyword evidence="8 11" id="KW-1133">Transmembrane helix</keyword>
<dbReference type="InterPro" id="IPR004358">
    <property type="entry name" value="Sig_transdc_His_kin-like_C"/>
</dbReference>
<dbReference type="Proteomes" id="UP000479639">
    <property type="component" value="Unassembled WGS sequence"/>
</dbReference>
<protein>
    <recommendedName>
        <fullName evidence="3">histidine kinase</fullName>
        <ecNumber evidence="3">2.7.13.3</ecNumber>
    </recommendedName>
</protein>
<keyword evidence="15" id="KW-1185">Reference proteome</keyword>
<evidence type="ECO:0000256" key="1">
    <source>
        <dbReference type="ARBA" id="ARBA00000085"/>
    </source>
</evidence>
<reference evidence="14 15" key="1">
    <citation type="submission" date="2019-09" db="EMBL/GenBank/DDBJ databases">
        <title>Whole genome shotgun sequencing (WGS) of Ellagibacter isourolithinifaciens DSM 104140(T) and Adlercreutzia muris DSM 29508(T).</title>
        <authorList>
            <person name="Stoll D.A."/>
            <person name="Danylec N."/>
            <person name="Huch M."/>
        </authorList>
    </citation>
    <scope>NUCLEOTIDE SEQUENCE [LARGE SCALE GENOMIC DNA]</scope>
    <source>
        <strain evidence="14 15">DSM 29508</strain>
    </source>
</reference>
<evidence type="ECO:0000256" key="7">
    <source>
        <dbReference type="ARBA" id="ARBA00022777"/>
    </source>
</evidence>
<evidence type="ECO:0000259" key="13">
    <source>
        <dbReference type="PROSITE" id="PS50885"/>
    </source>
</evidence>
<evidence type="ECO:0000256" key="10">
    <source>
        <dbReference type="SAM" id="Coils"/>
    </source>
</evidence>
<proteinExistence type="predicted"/>
<evidence type="ECO:0000256" key="6">
    <source>
        <dbReference type="ARBA" id="ARBA00022692"/>
    </source>
</evidence>
<keyword evidence="5" id="KW-0808">Transferase</keyword>
<feature type="transmembrane region" description="Helical" evidence="11">
    <location>
        <begin position="233"/>
        <end position="256"/>
    </location>
</feature>
<keyword evidence="6 11" id="KW-0812">Transmembrane</keyword>
<dbReference type="InterPro" id="IPR003661">
    <property type="entry name" value="HisK_dim/P_dom"/>
</dbReference>
<dbReference type="PANTHER" id="PTHR43711:SF26">
    <property type="entry name" value="SENSOR HISTIDINE KINASE RCSC"/>
    <property type="match status" value="1"/>
</dbReference>
<dbReference type="CDD" id="cd00082">
    <property type="entry name" value="HisKA"/>
    <property type="match status" value="1"/>
</dbReference>
<organism evidence="14 15">
    <name type="scientific">Adlercreutzia muris</name>
    <dbReference type="NCBI Taxonomy" id="1796610"/>
    <lineage>
        <taxon>Bacteria</taxon>
        <taxon>Bacillati</taxon>
        <taxon>Actinomycetota</taxon>
        <taxon>Coriobacteriia</taxon>
        <taxon>Eggerthellales</taxon>
        <taxon>Eggerthellaceae</taxon>
        <taxon>Adlercreutzia</taxon>
    </lineage>
</organism>
<dbReference type="SUPFAM" id="SSF158472">
    <property type="entry name" value="HAMP domain-like"/>
    <property type="match status" value="1"/>
</dbReference>
<dbReference type="SUPFAM" id="SSF55874">
    <property type="entry name" value="ATPase domain of HSP90 chaperone/DNA topoisomerase II/histidine kinase"/>
    <property type="match status" value="1"/>
</dbReference>
<evidence type="ECO:0000313" key="14">
    <source>
        <dbReference type="EMBL" id="KAB1648732.1"/>
    </source>
</evidence>
<comment type="caution">
    <text evidence="14">The sequence shown here is derived from an EMBL/GenBank/DDBJ whole genome shotgun (WGS) entry which is preliminary data.</text>
</comment>
<keyword evidence="7" id="KW-0418">Kinase</keyword>
<dbReference type="SMART" id="SM00387">
    <property type="entry name" value="HATPase_c"/>
    <property type="match status" value="1"/>
</dbReference>
<dbReference type="PRINTS" id="PR00344">
    <property type="entry name" value="BCTRLSENSOR"/>
</dbReference>
<dbReference type="SUPFAM" id="SSF47384">
    <property type="entry name" value="Homodimeric domain of signal transducing histidine kinase"/>
    <property type="match status" value="1"/>
</dbReference>
<dbReference type="PROSITE" id="PS50109">
    <property type="entry name" value="HIS_KIN"/>
    <property type="match status" value="1"/>
</dbReference>
<dbReference type="InterPro" id="IPR021796">
    <property type="entry name" value="Tll0287-like_dom"/>
</dbReference>
<dbReference type="PANTHER" id="PTHR43711">
    <property type="entry name" value="TWO-COMPONENT HISTIDINE KINASE"/>
    <property type="match status" value="1"/>
</dbReference>
<comment type="subcellular location">
    <subcellularLocation>
        <location evidence="2">Cell membrane</location>
    </subcellularLocation>
</comment>
<keyword evidence="9" id="KW-0902">Two-component regulatory system</keyword>
<dbReference type="Gene3D" id="3.30.565.10">
    <property type="entry name" value="Histidine kinase-like ATPase, C-terminal domain"/>
    <property type="match status" value="1"/>
</dbReference>
<accession>A0A7C8BR84</accession>
<dbReference type="Gene3D" id="1.10.287.130">
    <property type="match status" value="1"/>
</dbReference>
<comment type="catalytic activity">
    <reaction evidence="1">
        <text>ATP + protein L-histidine = ADP + protein N-phospho-L-histidine.</text>
        <dbReference type="EC" id="2.7.13.3"/>
    </reaction>
</comment>
<feature type="coiled-coil region" evidence="10">
    <location>
        <begin position="291"/>
        <end position="346"/>
    </location>
</feature>
<dbReference type="GO" id="GO:0005886">
    <property type="term" value="C:plasma membrane"/>
    <property type="evidence" value="ECO:0007669"/>
    <property type="project" value="UniProtKB-SubCell"/>
</dbReference>
<dbReference type="EC" id="2.7.13.3" evidence="3"/>
<sequence length="580" mass="63060">MPAAVRRGEADVKARNVSLRVICVLVLTAVFVAATAAFTFFDIRTQTEHMEDSLAEEARTFAREMDAVWQFMDNSQYTINNTSDGVFEFKGLHCAIVGKSVGAIFSAGNDYSIRYTNFEPRRAQDKPDSFEAEALTLFGEGSAIEHYRIVEDDDDADRAQTSADSGAAQFRYVQALRVNESCLECHGEPAGEIDITGFPKEGWTLDSVGGAISVVIPLEQQYQALRDNVIRDVAFFLLLATFIGIVVFGLMTAFVLRPLEAMKRAFGAVGEGRLEHSMDDAGTAREIASLIERFNAMAKELRVTYAGLEDQVAERTRDLRRANEELAAQRDSLEALSEKLAKESQVKSDLLSMVNHELRTPLTSIITLSQIALESNGGDVEERSSWEEVRKSSSVLLGMINNMLDIARSDAGAMAVSRELMDLGDIVASAQGTIGPLAVGARVGLKTAVAPDVPLVNGDYEKMLRILENLGTNAVKFTSPGGTVSIEVTREAASGDVLVRVLDDGIGIAEEDRERIFDRFFQVDSSATRVYNGSGLGLALVREYAVAQGYAVSVESELGRGSAFTVRIPASEAVELGDEE</sequence>
<dbReference type="GO" id="GO:0000155">
    <property type="term" value="F:phosphorelay sensor kinase activity"/>
    <property type="evidence" value="ECO:0007669"/>
    <property type="project" value="InterPro"/>
</dbReference>
<evidence type="ECO:0000256" key="8">
    <source>
        <dbReference type="ARBA" id="ARBA00022989"/>
    </source>
</evidence>
<feature type="transmembrane region" description="Helical" evidence="11">
    <location>
        <begin position="21"/>
        <end position="41"/>
    </location>
</feature>
<dbReference type="PROSITE" id="PS50885">
    <property type="entry name" value="HAMP"/>
    <property type="match status" value="1"/>
</dbReference>
<feature type="domain" description="Histidine kinase" evidence="12">
    <location>
        <begin position="353"/>
        <end position="572"/>
    </location>
</feature>
<keyword evidence="11" id="KW-0472">Membrane</keyword>
<dbReference type="Pfam" id="PF02518">
    <property type="entry name" value="HATPase_c"/>
    <property type="match status" value="1"/>
</dbReference>
<dbReference type="Pfam" id="PF00512">
    <property type="entry name" value="HisKA"/>
    <property type="match status" value="1"/>
</dbReference>
<dbReference type="AlphaFoldDB" id="A0A7C8BR84"/>
<dbReference type="InterPro" id="IPR036890">
    <property type="entry name" value="HATPase_C_sf"/>
</dbReference>
<evidence type="ECO:0000256" key="4">
    <source>
        <dbReference type="ARBA" id="ARBA00022553"/>
    </source>
</evidence>
<dbReference type="InterPro" id="IPR005467">
    <property type="entry name" value="His_kinase_dom"/>
</dbReference>
<dbReference type="Pfam" id="PF00672">
    <property type="entry name" value="HAMP"/>
    <property type="match status" value="1"/>
</dbReference>
<dbReference type="Pfam" id="PF11845">
    <property type="entry name" value="Tll0287-like"/>
    <property type="match status" value="1"/>
</dbReference>
<gene>
    <name evidence="14" type="ORF">F8D48_05255</name>
</gene>
<evidence type="ECO:0000256" key="3">
    <source>
        <dbReference type="ARBA" id="ARBA00012438"/>
    </source>
</evidence>
<dbReference type="SMART" id="SM00388">
    <property type="entry name" value="HisKA"/>
    <property type="match status" value="1"/>
</dbReference>
<dbReference type="InterPro" id="IPR003594">
    <property type="entry name" value="HATPase_dom"/>
</dbReference>
<dbReference type="InterPro" id="IPR003660">
    <property type="entry name" value="HAMP_dom"/>
</dbReference>
<dbReference type="EMBL" id="WAJS01000013">
    <property type="protein sequence ID" value="KAB1648732.1"/>
    <property type="molecule type" value="Genomic_DNA"/>
</dbReference>
<evidence type="ECO:0000256" key="5">
    <source>
        <dbReference type="ARBA" id="ARBA00022679"/>
    </source>
</evidence>
<dbReference type="SMART" id="SM00304">
    <property type="entry name" value="HAMP"/>
    <property type="match status" value="1"/>
</dbReference>
<name>A0A7C8BR84_9ACTN</name>
<feature type="domain" description="HAMP" evidence="13">
    <location>
        <begin position="253"/>
        <end position="306"/>
    </location>
</feature>
<evidence type="ECO:0000313" key="15">
    <source>
        <dbReference type="Proteomes" id="UP000479639"/>
    </source>
</evidence>
<evidence type="ECO:0000256" key="11">
    <source>
        <dbReference type="SAM" id="Phobius"/>
    </source>
</evidence>
<evidence type="ECO:0000256" key="2">
    <source>
        <dbReference type="ARBA" id="ARBA00004236"/>
    </source>
</evidence>